<organism evidence="1 7">
    <name type="scientific">Rotaria socialis</name>
    <dbReference type="NCBI Taxonomy" id="392032"/>
    <lineage>
        <taxon>Eukaryota</taxon>
        <taxon>Metazoa</taxon>
        <taxon>Spiralia</taxon>
        <taxon>Gnathifera</taxon>
        <taxon>Rotifera</taxon>
        <taxon>Eurotatoria</taxon>
        <taxon>Bdelloidea</taxon>
        <taxon>Philodinida</taxon>
        <taxon>Philodinidae</taxon>
        <taxon>Rotaria</taxon>
    </lineage>
</organism>
<keyword evidence="8" id="KW-1185">Reference proteome</keyword>
<reference evidence="1" key="1">
    <citation type="submission" date="2021-02" db="EMBL/GenBank/DDBJ databases">
        <authorList>
            <person name="Nowell W R."/>
        </authorList>
    </citation>
    <scope>NUCLEOTIDE SEQUENCE</scope>
</reference>
<dbReference type="EMBL" id="CAJOBR010021472">
    <property type="protein sequence ID" value="CAF4939247.1"/>
    <property type="molecule type" value="Genomic_DNA"/>
</dbReference>
<dbReference type="EMBL" id="CAJNYD010000035">
    <property type="protein sequence ID" value="CAF3189100.1"/>
    <property type="molecule type" value="Genomic_DNA"/>
</dbReference>
<comment type="caution">
    <text evidence="1">The sequence shown here is derived from an EMBL/GenBank/DDBJ whole genome shotgun (WGS) entry which is preliminary data.</text>
</comment>
<evidence type="ECO:0000313" key="2">
    <source>
        <dbReference type="EMBL" id="CAF3357102.1"/>
    </source>
</evidence>
<evidence type="ECO:0000313" key="3">
    <source>
        <dbReference type="EMBL" id="CAF3473473.1"/>
    </source>
</evidence>
<dbReference type="EMBL" id="CAJNYT010000569">
    <property type="protein sequence ID" value="CAF3357102.1"/>
    <property type="molecule type" value="Genomic_DNA"/>
</dbReference>
<dbReference type="Proteomes" id="UP000663825">
    <property type="component" value="Unassembled WGS sequence"/>
</dbReference>
<dbReference type="OrthoDB" id="10029313at2759"/>
<dbReference type="EMBL" id="CAJOBO010005592">
    <property type="protein sequence ID" value="CAF4547318.1"/>
    <property type="molecule type" value="Genomic_DNA"/>
</dbReference>
<evidence type="ECO:0000313" key="5">
    <source>
        <dbReference type="EMBL" id="CAF4601049.1"/>
    </source>
</evidence>
<evidence type="ECO:0000313" key="4">
    <source>
        <dbReference type="EMBL" id="CAF4547318.1"/>
    </source>
</evidence>
<evidence type="ECO:0000313" key="1">
    <source>
        <dbReference type="EMBL" id="CAF3189100.1"/>
    </source>
</evidence>
<dbReference type="Proteomes" id="UP000663833">
    <property type="component" value="Unassembled WGS sequence"/>
</dbReference>
<evidence type="ECO:0000313" key="7">
    <source>
        <dbReference type="Proteomes" id="UP000663833"/>
    </source>
</evidence>
<dbReference type="Proteomes" id="UP000663872">
    <property type="component" value="Unassembled WGS sequence"/>
</dbReference>
<dbReference type="Proteomes" id="UP000663851">
    <property type="component" value="Unassembled WGS sequence"/>
</dbReference>
<name>A0A817QCD2_9BILA</name>
<dbReference type="Proteomes" id="UP000663848">
    <property type="component" value="Unassembled WGS sequence"/>
</dbReference>
<evidence type="ECO:0000313" key="8">
    <source>
        <dbReference type="Proteomes" id="UP000663873"/>
    </source>
</evidence>
<proteinExistence type="predicted"/>
<dbReference type="AlphaFoldDB" id="A0A817QCD2"/>
<dbReference type="EMBL" id="CAJNXB010006232">
    <property type="protein sequence ID" value="CAF3473473.1"/>
    <property type="molecule type" value="Genomic_DNA"/>
</dbReference>
<protein>
    <submittedName>
        <fullName evidence="1">Uncharacterized protein</fullName>
    </submittedName>
</protein>
<dbReference type="EMBL" id="CAJOBP010022210">
    <property type="protein sequence ID" value="CAF4601049.1"/>
    <property type="molecule type" value="Genomic_DNA"/>
</dbReference>
<gene>
    <name evidence="2" type="ORF">GRG538_LOCUS6077</name>
    <name evidence="4" type="ORF">HFQ381_LOCUS30675</name>
    <name evidence="1" type="ORF">LUA448_LOCUS1453</name>
    <name evidence="6" type="ORF">QYT958_LOCUS32615</name>
    <name evidence="3" type="ORF">TIS948_LOCUS33515</name>
    <name evidence="5" type="ORF">UJA718_LOCUS31247</name>
</gene>
<sequence length="384" mass="44809">MIYDNTKRAHERFQSLLMDLHFLKYCRSQDVIPKFLWFKTANKVLSLSSAYKECQRRLLNAEINSKYKYLNILKKNYYLFLDELKNSVPDTIFQHVLEYIIDRSRAVLYKRENKLREKMSRHEQLNRKFDPVDGNVVKNLSSRILSNEEVECLAHGLNYGLIPRKVDDINIISNIENFFHRVTDISQHHKKLFSELKEKNTIVDSDVRVITSKELTLANSLRSITDSFRSHAYHFGQIQNRINAEQQKYRNILGKLKQDKSIIVIRPDKGRGIVLLNKGEYLSKIHVILNDSSKFKCLSDDLTITRETKLTKLLNRLHDEGHISDQFWVMAKPTGSIPGRLYGLPKTHKKDVPLRPVLSAIGTFNYGLSKALLQILSNIIKKRI</sequence>
<accession>A0A817QCD2</accession>
<evidence type="ECO:0000313" key="6">
    <source>
        <dbReference type="EMBL" id="CAF4939247.1"/>
    </source>
</evidence>
<dbReference type="Proteomes" id="UP000663873">
    <property type="component" value="Unassembled WGS sequence"/>
</dbReference>